<dbReference type="InterPro" id="IPR003838">
    <property type="entry name" value="ABC3_permease_C"/>
</dbReference>
<comment type="similarity">
    <text evidence="2">Belongs to the ABC-4 integral membrane protein family. LolC/E subfamily.</text>
</comment>
<evidence type="ECO:0000256" key="5">
    <source>
        <dbReference type="ARBA" id="ARBA00022989"/>
    </source>
</evidence>
<feature type="domain" description="ABC3 transporter permease C-terminal" evidence="8">
    <location>
        <begin position="273"/>
        <end position="389"/>
    </location>
</feature>
<feature type="transmembrane region" description="Helical" evidence="7">
    <location>
        <begin position="20"/>
        <end position="39"/>
    </location>
</feature>
<evidence type="ECO:0000259" key="8">
    <source>
        <dbReference type="Pfam" id="PF02687"/>
    </source>
</evidence>
<feature type="transmembrane region" description="Helical" evidence="7">
    <location>
        <begin position="702"/>
        <end position="724"/>
    </location>
</feature>
<dbReference type="EMBL" id="SSND01000001">
    <property type="protein sequence ID" value="THD84226.1"/>
    <property type="molecule type" value="Genomic_DNA"/>
</dbReference>
<evidence type="ECO:0000256" key="2">
    <source>
        <dbReference type="ARBA" id="ARBA00005236"/>
    </source>
</evidence>
<dbReference type="InterPro" id="IPR051447">
    <property type="entry name" value="Lipoprotein-release_system"/>
</dbReference>
<keyword evidence="10" id="KW-1185">Reference proteome</keyword>
<dbReference type="GO" id="GO:0044874">
    <property type="term" value="P:lipoprotein localization to outer membrane"/>
    <property type="evidence" value="ECO:0007669"/>
    <property type="project" value="TreeGrafter"/>
</dbReference>
<feature type="transmembrane region" description="Helical" evidence="7">
    <location>
        <begin position="752"/>
        <end position="770"/>
    </location>
</feature>
<feature type="transmembrane region" description="Helical" evidence="7">
    <location>
        <begin position="357"/>
        <end position="377"/>
    </location>
</feature>
<evidence type="ECO:0000256" key="7">
    <source>
        <dbReference type="SAM" id="Phobius"/>
    </source>
</evidence>
<gene>
    <name evidence="9" type="ORF">E7811_00235</name>
</gene>
<name>A0A4S3MP35_9RHOB</name>
<proteinExistence type="inferred from homology"/>
<keyword evidence="5 7" id="KW-1133">Transmembrane helix</keyword>
<evidence type="ECO:0000256" key="3">
    <source>
        <dbReference type="ARBA" id="ARBA00022475"/>
    </source>
</evidence>
<evidence type="ECO:0000256" key="4">
    <source>
        <dbReference type="ARBA" id="ARBA00022692"/>
    </source>
</evidence>
<dbReference type="GO" id="GO:0098797">
    <property type="term" value="C:plasma membrane protein complex"/>
    <property type="evidence" value="ECO:0007669"/>
    <property type="project" value="TreeGrafter"/>
</dbReference>
<keyword evidence="6 7" id="KW-0472">Membrane</keyword>
<dbReference type="PANTHER" id="PTHR30489">
    <property type="entry name" value="LIPOPROTEIN-RELEASING SYSTEM TRANSMEMBRANE PROTEIN LOLE"/>
    <property type="match status" value="1"/>
</dbReference>
<dbReference type="Proteomes" id="UP000309450">
    <property type="component" value="Unassembled WGS sequence"/>
</dbReference>
<organism evidence="9 10">
    <name type="scientific">Aliigemmobacter aestuarii</name>
    <dbReference type="NCBI Taxonomy" id="1445661"/>
    <lineage>
        <taxon>Bacteria</taxon>
        <taxon>Pseudomonadati</taxon>
        <taxon>Pseudomonadota</taxon>
        <taxon>Alphaproteobacteria</taxon>
        <taxon>Rhodobacterales</taxon>
        <taxon>Paracoccaceae</taxon>
        <taxon>Aliigemmobacter</taxon>
    </lineage>
</organism>
<comment type="caution">
    <text evidence="9">The sequence shown here is derived from an EMBL/GenBank/DDBJ whole genome shotgun (WGS) entry which is preliminary data.</text>
</comment>
<dbReference type="OrthoDB" id="5137249at2"/>
<protein>
    <submittedName>
        <fullName evidence="9">ABC transporter permease</fullName>
    </submittedName>
</protein>
<keyword evidence="4 7" id="KW-0812">Transmembrane</keyword>
<feature type="transmembrane region" description="Helical" evidence="7">
    <location>
        <begin position="433"/>
        <end position="454"/>
    </location>
</feature>
<evidence type="ECO:0000313" key="9">
    <source>
        <dbReference type="EMBL" id="THD84226.1"/>
    </source>
</evidence>
<keyword evidence="3" id="KW-1003">Cell membrane</keyword>
<accession>A0A4S3MP35</accession>
<dbReference type="AlphaFoldDB" id="A0A4S3MP35"/>
<dbReference type="Pfam" id="PF02687">
    <property type="entry name" value="FtsX"/>
    <property type="match status" value="2"/>
</dbReference>
<evidence type="ECO:0000256" key="6">
    <source>
        <dbReference type="ARBA" id="ARBA00023136"/>
    </source>
</evidence>
<reference evidence="9 10" key="1">
    <citation type="submission" date="2019-04" db="EMBL/GenBank/DDBJ databases">
        <title>Draft genome sequence of Gemmobacter aestuarii sp. nov.</title>
        <authorList>
            <person name="Hameed A."/>
            <person name="Lin S.-Y."/>
            <person name="Shahina M."/>
            <person name="Lai W.-A."/>
            <person name="Young C.-C."/>
        </authorList>
    </citation>
    <scope>NUCLEOTIDE SEQUENCE [LARGE SCALE GENOMIC DNA]</scope>
    <source>
        <strain evidence="9 10">CC-PW-75</strain>
    </source>
</reference>
<feature type="transmembrane region" description="Helical" evidence="7">
    <location>
        <begin position="269"/>
        <end position="292"/>
    </location>
</feature>
<dbReference type="PROSITE" id="PS51257">
    <property type="entry name" value="PROKAR_LIPOPROTEIN"/>
    <property type="match status" value="1"/>
</dbReference>
<sequence>MVTALDRKMMRELGRLWPQVLAIALVMGCGIMVLVGAQATQATLEESRSAYYDRHRFADVFAGATRAPASIVEAAEQIDGVARAEGRIAFQAVLDIAGMAEPATARILSLSPEGPALNLPLVRRGRLPLPDRAAEVALNEPFAEAHGLVPGRTFRAVLNGQLRELEVTGWVLSPEFVYTIAPGSMMPDDRRFGLIWMTEPAAASAADMTGAVNDLSLRLARGADERAVIAALDRLLEPYGGTGAHGRDRQMSHAFLDGEMQQLGVMAAYMPPIFLIVAGFLVNMVLGRLIALERTQIGLLKAIGYSRAEIAAHYLKLALLIGVISVALGWGFGWWIADAMIGLYGDYFRFPFIIRDFGSGALAVSALLGLATVLVGAGRAVWASMRLPPAEAMLPPAPPRFAQSATDRVLSRLGLRQTTMMIFRSILRWPGRAAVTGLGVAASVAVLVMSYFMFDSVDRLADSVFAQANRQQVTLSLSQAKGEAALMDALALPGVHRAEGGFGMPVRLIHGHRSRLTALQAHFEGAELARLIDDEGRVVPLPDRGLVLPEMLARALDLRRGDLLRVEMLAPPREVLTLPVTAIIAQGMGQEAHIAAPALFRAMQVAPQVNMIHLAVDPQAMARLNATIKETPAVAGLADWSEVRRQFDATLSENLLTMVAIYTLIGVLIAIGVVYNAARIQLSERRHELATLRVLGFTRAEVAFVLVGEMMLLTLLAIPLGWIAGHGLARGLVGAMSTDLIQIPFLVTRRTYALAAMAVFLAALGSVMVVRRRLDQMEMTTALKARE</sequence>
<comment type="subcellular location">
    <subcellularLocation>
        <location evidence="1">Cell membrane</location>
        <topology evidence="1">Multi-pass membrane protein</topology>
    </subcellularLocation>
</comment>
<feature type="domain" description="ABC3 transporter permease C-terminal" evidence="8">
    <location>
        <begin position="662"/>
        <end position="774"/>
    </location>
</feature>
<evidence type="ECO:0000256" key="1">
    <source>
        <dbReference type="ARBA" id="ARBA00004651"/>
    </source>
</evidence>
<evidence type="ECO:0000313" key="10">
    <source>
        <dbReference type="Proteomes" id="UP000309450"/>
    </source>
</evidence>
<feature type="transmembrane region" description="Helical" evidence="7">
    <location>
        <begin position="313"/>
        <end position="337"/>
    </location>
</feature>
<feature type="transmembrane region" description="Helical" evidence="7">
    <location>
        <begin position="655"/>
        <end position="678"/>
    </location>
</feature>
<dbReference type="PANTHER" id="PTHR30489:SF0">
    <property type="entry name" value="LIPOPROTEIN-RELEASING SYSTEM TRANSMEMBRANE PROTEIN LOLE"/>
    <property type="match status" value="1"/>
</dbReference>